<dbReference type="Gene3D" id="3.30.428.10">
    <property type="entry name" value="HIT-like"/>
    <property type="match status" value="1"/>
</dbReference>
<dbReference type="Proteomes" id="UP000772591">
    <property type="component" value="Unassembled WGS sequence"/>
</dbReference>
<proteinExistence type="predicted"/>
<dbReference type="InterPro" id="IPR036265">
    <property type="entry name" value="HIT-like_sf"/>
</dbReference>
<sequence>MDELRVFNNTHWTVTHRRDARYDGYLIISSEETASGLGGLSHEALASLGPVMKAVELLLTRAYAPYKVVFYKLGFSPGFSVHFHVAPVSEALLAEISNHPGYSDNPDGNDVIIFLSREYCERSLSAYEMEKQLSAVRRLKDCFDQACPEPDLS</sequence>
<keyword evidence="2" id="KW-1185">Reference proteome</keyword>
<dbReference type="RefSeq" id="WP_205893191.1">
    <property type="nucleotide sequence ID" value="NZ_JADEVO010000023.1"/>
</dbReference>
<evidence type="ECO:0000313" key="1">
    <source>
        <dbReference type="EMBL" id="MBN3966897.1"/>
    </source>
</evidence>
<evidence type="ECO:0000313" key="2">
    <source>
        <dbReference type="Proteomes" id="UP000772591"/>
    </source>
</evidence>
<protein>
    <submittedName>
        <fullName evidence="1">Uncharacterized protein</fullName>
    </submittedName>
</protein>
<gene>
    <name evidence="1" type="ORF">IMW75_16610</name>
</gene>
<accession>A0ABS3AI89</accession>
<name>A0ABS3AI89_9PSED</name>
<organism evidence="1 2">
    <name type="scientific">Pseudomonas gregormendelii</name>
    <dbReference type="NCBI Taxonomy" id="1628277"/>
    <lineage>
        <taxon>Bacteria</taxon>
        <taxon>Pseudomonadati</taxon>
        <taxon>Pseudomonadota</taxon>
        <taxon>Gammaproteobacteria</taxon>
        <taxon>Pseudomonadales</taxon>
        <taxon>Pseudomonadaceae</taxon>
        <taxon>Pseudomonas</taxon>
    </lineage>
</organism>
<reference evidence="1 2" key="1">
    <citation type="journal article" date="2021" name="Int. J. Syst. Evol. Microbiol.">
        <title>Pseudomonas piscium sp. nov., Pseudomonas pisciculturae sp. nov., Pseudomonas mucoides sp. nov. and Pseudomonas neuropathica sp. nov. isolated from rainbow trout.</title>
        <authorList>
            <person name="Duman M."/>
            <person name="Mulet M."/>
            <person name="Altun S."/>
            <person name="Saticioglu I.B."/>
            <person name="Gomila M."/>
            <person name="Lalucat J."/>
            <person name="Garcia-Valdes E."/>
        </authorList>
    </citation>
    <scope>NUCLEOTIDE SEQUENCE [LARGE SCALE GENOMIC DNA]</scope>
    <source>
        <strain evidence="1 2">LMG 28632</strain>
    </source>
</reference>
<dbReference type="SUPFAM" id="SSF54197">
    <property type="entry name" value="HIT-like"/>
    <property type="match status" value="1"/>
</dbReference>
<comment type="caution">
    <text evidence="1">The sequence shown here is derived from an EMBL/GenBank/DDBJ whole genome shotgun (WGS) entry which is preliminary data.</text>
</comment>
<dbReference type="EMBL" id="JADEVO010000023">
    <property type="protein sequence ID" value="MBN3966897.1"/>
    <property type="molecule type" value="Genomic_DNA"/>
</dbReference>